<evidence type="ECO:0000256" key="1">
    <source>
        <dbReference type="ARBA" id="ARBA00004123"/>
    </source>
</evidence>
<evidence type="ECO:0000256" key="4">
    <source>
        <dbReference type="ARBA" id="ARBA00022490"/>
    </source>
</evidence>
<evidence type="ECO:0000259" key="9">
    <source>
        <dbReference type="Pfam" id="PF12214"/>
    </source>
</evidence>
<dbReference type="Pfam" id="PF12214">
    <property type="entry name" value="TPX2_importin"/>
    <property type="match status" value="1"/>
</dbReference>
<keyword evidence="4" id="KW-0963">Cytoplasm</keyword>
<evidence type="ECO:0000256" key="6">
    <source>
        <dbReference type="ARBA" id="ARBA00023242"/>
    </source>
</evidence>
<evidence type="ECO:0000313" key="11">
    <source>
        <dbReference type="Proteomes" id="UP001281761"/>
    </source>
</evidence>
<keyword evidence="5" id="KW-0206">Cytoskeleton</keyword>
<protein>
    <submittedName>
        <fullName evidence="10">Targeting protein for Xklp2 like protein</fullName>
    </submittedName>
</protein>
<sequence>MTTQTIPHSPHLVSLTRTRPLQHLSFQDKENQIVEEMKRNQISALPFPTKIYSTQHPLGIPDPVVKSPTKGHSPRLLSQYRSRPLNEEPSEEPFVFRANPPPRELYEGPTGIPQRQQRPVTVPTPFTLETDARDEVEEARREEQLAEILEQEALMKSFHARSVPDFTNVMIPVFSQEPTEVVSFHLLTEERGDQYQTAFRQELEHRQAQEKELRQFQARPLVSSAPFVPQPSSEITESAPFHLSTEERGRKWESEMREKLETRARTESQRRIFKATPATVVHQTPFVPQPSSSRPTKHTFTRTRSDARAEERRKFDERMRQKEEERKRELEERELEKKRREEEEIRQLRKQMQFKARKIPKSCQRSSNGRFSRRPSSATDQSDPDATR</sequence>
<evidence type="ECO:0000256" key="3">
    <source>
        <dbReference type="ARBA" id="ARBA00005885"/>
    </source>
</evidence>
<accession>A0ABQ9WVA4</accession>
<feature type="domain" description="TPX2 central" evidence="9">
    <location>
        <begin position="4"/>
        <end position="127"/>
    </location>
</feature>
<comment type="caution">
    <text evidence="10">The sequence shown here is derived from an EMBL/GenBank/DDBJ whole genome shotgun (WGS) entry which is preliminary data.</text>
</comment>
<feature type="compositionally biased region" description="Basic and acidic residues" evidence="7">
    <location>
        <begin position="244"/>
        <end position="270"/>
    </location>
</feature>
<gene>
    <name evidence="10" type="ORF">BLNAU_21653</name>
</gene>
<feature type="compositionally biased region" description="Polar residues" evidence="7">
    <location>
        <begin position="363"/>
        <end position="381"/>
    </location>
</feature>
<dbReference type="InterPro" id="IPR027329">
    <property type="entry name" value="TPX2_C"/>
</dbReference>
<feature type="region of interest" description="Disordered" evidence="7">
    <location>
        <begin position="65"/>
        <end position="102"/>
    </location>
</feature>
<proteinExistence type="inferred from homology"/>
<evidence type="ECO:0000259" key="8">
    <source>
        <dbReference type="Pfam" id="PF06886"/>
    </source>
</evidence>
<evidence type="ECO:0000256" key="5">
    <source>
        <dbReference type="ARBA" id="ARBA00023212"/>
    </source>
</evidence>
<dbReference type="InterPro" id="IPR009675">
    <property type="entry name" value="TPX2_fam"/>
</dbReference>
<comment type="subcellular location">
    <subcellularLocation>
        <location evidence="2">Cytoplasm</location>
        <location evidence="2">Cytoskeleton</location>
        <location evidence="2">Spindle</location>
    </subcellularLocation>
    <subcellularLocation>
        <location evidence="1">Nucleus</location>
    </subcellularLocation>
</comment>
<reference evidence="10 11" key="1">
    <citation type="journal article" date="2022" name="bioRxiv">
        <title>Genomics of Preaxostyla Flagellates Illuminates Evolutionary Transitions and the Path Towards Mitochondrial Loss.</title>
        <authorList>
            <person name="Novak L.V.F."/>
            <person name="Treitli S.C."/>
            <person name="Pyrih J."/>
            <person name="Halakuc P."/>
            <person name="Pipaliya S.V."/>
            <person name="Vacek V."/>
            <person name="Brzon O."/>
            <person name="Soukal P."/>
            <person name="Eme L."/>
            <person name="Dacks J.B."/>
            <person name="Karnkowska A."/>
            <person name="Elias M."/>
            <person name="Hampl V."/>
        </authorList>
    </citation>
    <scope>NUCLEOTIDE SEQUENCE [LARGE SCALE GENOMIC DNA]</scope>
    <source>
        <strain evidence="10">NAU3</strain>
        <tissue evidence="10">Gut</tissue>
    </source>
</reference>
<feature type="region of interest" description="Disordered" evidence="7">
    <location>
        <begin position="224"/>
        <end position="270"/>
    </location>
</feature>
<name>A0ABQ9WVA4_9EUKA</name>
<dbReference type="PANTHER" id="PTHR14326:SF44">
    <property type="entry name" value="TARGETING PROTEIN FOR XKLP2"/>
    <property type="match status" value="1"/>
</dbReference>
<dbReference type="Proteomes" id="UP001281761">
    <property type="component" value="Unassembled WGS sequence"/>
</dbReference>
<keyword evidence="6" id="KW-0539">Nucleus</keyword>
<feature type="domain" description="TPX2 C-terminal" evidence="8">
    <location>
        <begin position="304"/>
        <end position="361"/>
    </location>
</feature>
<evidence type="ECO:0000313" key="10">
    <source>
        <dbReference type="EMBL" id="KAK2943426.1"/>
    </source>
</evidence>
<feature type="region of interest" description="Disordered" evidence="7">
    <location>
        <begin position="282"/>
        <end position="388"/>
    </location>
</feature>
<organism evidence="10 11">
    <name type="scientific">Blattamonas nauphoetae</name>
    <dbReference type="NCBI Taxonomy" id="2049346"/>
    <lineage>
        <taxon>Eukaryota</taxon>
        <taxon>Metamonada</taxon>
        <taxon>Preaxostyla</taxon>
        <taxon>Oxymonadida</taxon>
        <taxon>Blattamonas</taxon>
    </lineage>
</organism>
<feature type="compositionally biased region" description="Basic and acidic residues" evidence="7">
    <location>
        <begin position="303"/>
        <end position="347"/>
    </location>
</feature>
<dbReference type="InterPro" id="IPR027330">
    <property type="entry name" value="TPX2_central_dom"/>
</dbReference>
<dbReference type="PANTHER" id="PTHR14326">
    <property type="entry name" value="TARGETING PROTEIN FOR XKLP2"/>
    <property type="match status" value="1"/>
</dbReference>
<dbReference type="Pfam" id="PF06886">
    <property type="entry name" value="TPX2"/>
    <property type="match status" value="1"/>
</dbReference>
<keyword evidence="11" id="KW-1185">Reference proteome</keyword>
<evidence type="ECO:0000256" key="2">
    <source>
        <dbReference type="ARBA" id="ARBA00004186"/>
    </source>
</evidence>
<evidence type="ECO:0000256" key="7">
    <source>
        <dbReference type="SAM" id="MobiDB-lite"/>
    </source>
</evidence>
<comment type="similarity">
    <text evidence="3">Belongs to the TPX2 family.</text>
</comment>
<dbReference type="EMBL" id="JARBJD010000347">
    <property type="protein sequence ID" value="KAK2943426.1"/>
    <property type="molecule type" value="Genomic_DNA"/>
</dbReference>